<name>A0A8T0NV62_PANVG</name>
<evidence type="ECO:0000313" key="3">
    <source>
        <dbReference type="EMBL" id="KAG2551902.1"/>
    </source>
</evidence>
<dbReference type="Pfam" id="PF03372">
    <property type="entry name" value="Exo_endo_phos"/>
    <property type="match status" value="1"/>
</dbReference>
<dbReference type="PANTHER" id="PTHR23227:SF67">
    <property type="entry name" value="CRANIOFACIAL DEVELOPMENT PROTEIN 2-LIKE"/>
    <property type="match status" value="1"/>
</dbReference>
<dbReference type="EMBL" id="CM029053">
    <property type="protein sequence ID" value="KAG2551902.1"/>
    <property type="molecule type" value="Genomic_DNA"/>
</dbReference>
<dbReference type="InterPro" id="IPR005135">
    <property type="entry name" value="Endo/exonuclease/phosphatase"/>
</dbReference>
<evidence type="ECO:0000259" key="2">
    <source>
        <dbReference type="Pfam" id="PF03372"/>
    </source>
</evidence>
<feature type="non-terminal residue" evidence="3">
    <location>
        <position position="1"/>
    </location>
</feature>
<organism evidence="3 4">
    <name type="scientific">Panicum virgatum</name>
    <name type="common">Blackwell switchgrass</name>
    <dbReference type="NCBI Taxonomy" id="38727"/>
    <lineage>
        <taxon>Eukaryota</taxon>
        <taxon>Viridiplantae</taxon>
        <taxon>Streptophyta</taxon>
        <taxon>Embryophyta</taxon>
        <taxon>Tracheophyta</taxon>
        <taxon>Spermatophyta</taxon>
        <taxon>Magnoliopsida</taxon>
        <taxon>Liliopsida</taxon>
        <taxon>Poales</taxon>
        <taxon>Poaceae</taxon>
        <taxon>PACMAD clade</taxon>
        <taxon>Panicoideae</taxon>
        <taxon>Panicodae</taxon>
        <taxon>Paniceae</taxon>
        <taxon>Panicinae</taxon>
        <taxon>Panicum</taxon>
        <taxon>Panicum sect. Hiantes</taxon>
    </lineage>
</organism>
<dbReference type="InterPro" id="IPR036691">
    <property type="entry name" value="Endo/exonu/phosph_ase_sf"/>
</dbReference>
<proteinExistence type="predicted"/>
<gene>
    <name evidence="3" type="ORF">PVAP13_9KG444800</name>
</gene>
<dbReference type="InterPro" id="IPR027124">
    <property type="entry name" value="Swc5/CFDP1/2"/>
</dbReference>
<dbReference type="Gene3D" id="3.60.10.10">
    <property type="entry name" value="Endonuclease/exonuclease/phosphatase"/>
    <property type="match status" value="1"/>
</dbReference>
<protein>
    <recommendedName>
        <fullName evidence="2">Endonuclease/exonuclease/phosphatase domain-containing protein</fullName>
    </recommendedName>
</protein>
<accession>A0A8T0NV62</accession>
<keyword evidence="4" id="KW-1185">Reference proteome</keyword>
<dbReference type="Proteomes" id="UP000823388">
    <property type="component" value="Chromosome 9K"/>
</dbReference>
<dbReference type="GO" id="GO:0003824">
    <property type="term" value="F:catalytic activity"/>
    <property type="evidence" value="ECO:0007669"/>
    <property type="project" value="InterPro"/>
</dbReference>
<dbReference type="AlphaFoldDB" id="A0A8T0NV62"/>
<feature type="region of interest" description="Disordered" evidence="1">
    <location>
        <begin position="1"/>
        <end position="38"/>
    </location>
</feature>
<dbReference type="SUPFAM" id="SSF56219">
    <property type="entry name" value="DNase I-like"/>
    <property type="match status" value="1"/>
</dbReference>
<evidence type="ECO:0000313" key="4">
    <source>
        <dbReference type="Proteomes" id="UP000823388"/>
    </source>
</evidence>
<evidence type="ECO:0000256" key="1">
    <source>
        <dbReference type="SAM" id="MobiDB-lite"/>
    </source>
</evidence>
<sequence>KPTRNSLRRNPLSDALHRKPGVVINGQGPGRHPPKGVSYRDLGTMISEQGSGSSHFPRRVRRVRKLAEPTRIRIGSWNVGSLTGKLRELVDAAIRRRVNILCIQETKWKGQKAKEVEDTGFKLWYTGATPGRNGVGILIDRSLKDGVVEVRRQGDRIILIRLVVGDSVLNVISASAPQVGLIESTKMQFWEDLDSMVSTVPTSEKLFIGGDLNGHVGATNVGFERVHGGFGYGSRSQEGDDVLNFA</sequence>
<feature type="non-terminal residue" evidence="3">
    <location>
        <position position="246"/>
    </location>
</feature>
<reference evidence="3" key="1">
    <citation type="submission" date="2020-05" db="EMBL/GenBank/DDBJ databases">
        <title>WGS assembly of Panicum virgatum.</title>
        <authorList>
            <person name="Lovell J.T."/>
            <person name="Jenkins J."/>
            <person name="Shu S."/>
            <person name="Juenger T.E."/>
            <person name="Schmutz J."/>
        </authorList>
    </citation>
    <scope>NUCLEOTIDE SEQUENCE</scope>
    <source>
        <strain evidence="3">AP13</strain>
    </source>
</reference>
<dbReference type="PANTHER" id="PTHR23227">
    <property type="entry name" value="BUCENTAUR RELATED"/>
    <property type="match status" value="1"/>
</dbReference>
<feature type="domain" description="Endonuclease/exonuclease/phosphatase" evidence="2">
    <location>
        <begin position="75"/>
        <end position="214"/>
    </location>
</feature>
<comment type="caution">
    <text evidence="3">The sequence shown here is derived from an EMBL/GenBank/DDBJ whole genome shotgun (WGS) entry which is preliminary data.</text>
</comment>